<dbReference type="Gene3D" id="2.60.40.10">
    <property type="entry name" value="Immunoglobulins"/>
    <property type="match status" value="1"/>
</dbReference>
<organism evidence="2">
    <name type="scientific">Fervidobacterium thailandense</name>
    <dbReference type="NCBI Taxonomy" id="1008305"/>
    <lineage>
        <taxon>Bacteria</taxon>
        <taxon>Thermotogati</taxon>
        <taxon>Thermotogota</taxon>
        <taxon>Thermotogae</taxon>
        <taxon>Thermotogales</taxon>
        <taxon>Fervidobacteriaceae</taxon>
        <taxon>Fervidobacterium</taxon>
    </lineage>
</organism>
<evidence type="ECO:0000313" key="2">
    <source>
        <dbReference type="EMBL" id="HGU40015.1"/>
    </source>
</evidence>
<keyword evidence="1" id="KW-0812">Transmembrane</keyword>
<accession>A0A7C4RVI4</accession>
<feature type="transmembrane region" description="Helical" evidence="1">
    <location>
        <begin position="7"/>
        <end position="27"/>
    </location>
</feature>
<protein>
    <recommendedName>
        <fullName evidence="3">Fibronectin type-III domain-containing protein</fullName>
    </recommendedName>
</protein>
<reference evidence="2" key="1">
    <citation type="journal article" date="2020" name="mSystems">
        <title>Genome- and Community-Level Interaction Insights into Carbon Utilization and Element Cycling Functions of Hydrothermarchaeota in Hydrothermal Sediment.</title>
        <authorList>
            <person name="Zhou Z."/>
            <person name="Liu Y."/>
            <person name="Xu W."/>
            <person name="Pan J."/>
            <person name="Luo Z.H."/>
            <person name="Li M."/>
        </authorList>
    </citation>
    <scope>NUCLEOTIDE SEQUENCE [LARGE SCALE GENOMIC DNA]</scope>
    <source>
        <strain evidence="2">SpSt-609</strain>
    </source>
</reference>
<name>A0A7C4RVI4_9BACT</name>
<sequence>MRKVRFLWSLTFLMMLIFSWCAIFSFFNQAPVKPHTPSPSHDSTEVLTNVTPYWQCSDPEGDILRYDIYFGTASTPPLVKANHTTSNYVPELLLGNRTYYWRIVAKDSKGAFTSGDVWRFKTSNTAPSKPVNPKPPNNAVDVDLNASLSWDCSDPDGDILV</sequence>
<keyword evidence="1" id="KW-0472">Membrane</keyword>
<dbReference type="SUPFAM" id="SSF49265">
    <property type="entry name" value="Fibronectin type III"/>
    <property type="match status" value="1"/>
</dbReference>
<dbReference type="InterPro" id="IPR036116">
    <property type="entry name" value="FN3_sf"/>
</dbReference>
<gene>
    <name evidence="2" type="ORF">ENT77_02295</name>
</gene>
<dbReference type="InterPro" id="IPR013783">
    <property type="entry name" value="Ig-like_fold"/>
</dbReference>
<evidence type="ECO:0008006" key="3">
    <source>
        <dbReference type="Google" id="ProtNLM"/>
    </source>
</evidence>
<keyword evidence="1" id="KW-1133">Transmembrane helix</keyword>
<comment type="caution">
    <text evidence="2">The sequence shown here is derived from an EMBL/GenBank/DDBJ whole genome shotgun (WGS) entry which is preliminary data.</text>
</comment>
<proteinExistence type="predicted"/>
<dbReference type="EMBL" id="DSZY01000012">
    <property type="protein sequence ID" value="HGU40015.1"/>
    <property type="molecule type" value="Genomic_DNA"/>
</dbReference>
<dbReference type="AlphaFoldDB" id="A0A7C4RVI4"/>
<evidence type="ECO:0000256" key="1">
    <source>
        <dbReference type="SAM" id="Phobius"/>
    </source>
</evidence>